<name>A0ABW3DC89_9BACL</name>
<dbReference type="Proteomes" id="UP001597120">
    <property type="component" value="Unassembled WGS sequence"/>
</dbReference>
<dbReference type="InterPro" id="IPR000073">
    <property type="entry name" value="AB_hydrolase_1"/>
</dbReference>
<feature type="domain" description="AB hydrolase-1" evidence="1">
    <location>
        <begin position="50"/>
        <end position="242"/>
    </location>
</feature>
<dbReference type="Gene3D" id="3.40.50.1820">
    <property type="entry name" value="alpha/beta hydrolase"/>
    <property type="match status" value="1"/>
</dbReference>
<organism evidence="2 3">
    <name type="scientific">Paenibacillus residui</name>
    <dbReference type="NCBI Taxonomy" id="629724"/>
    <lineage>
        <taxon>Bacteria</taxon>
        <taxon>Bacillati</taxon>
        <taxon>Bacillota</taxon>
        <taxon>Bacilli</taxon>
        <taxon>Bacillales</taxon>
        <taxon>Paenibacillaceae</taxon>
        <taxon>Paenibacillus</taxon>
    </lineage>
</organism>
<dbReference type="PANTHER" id="PTHR43798:SF33">
    <property type="entry name" value="HYDROLASE, PUTATIVE (AFU_ORTHOLOGUE AFUA_2G14860)-RELATED"/>
    <property type="match status" value="1"/>
</dbReference>
<accession>A0ABW3DC89</accession>
<proteinExistence type="predicted"/>
<reference evidence="3" key="1">
    <citation type="journal article" date="2019" name="Int. J. Syst. Evol. Microbiol.">
        <title>The Global Catalogue of Microorganisms (GCM) 10K type strain sequencing project: providing services to taxonomists for standard genome sequencing and annotation.</title>
        <authorList>
            <consortium name="The Broad Institute Genomics Platform"/>
            <consortium name="The Broad Institute Genome Sequencing Center for Infectious Disease"/>
            <person name="Wu L."/>
            <person name="Ma J."/>
        </authorList>
    </citation>
    <scope>NUCLEOTIDE SEQUENCE [LARGE SCALE GENOMIC DNA]</scope>
    <source>
        <strain evidence="3">CCUG 57263</strain>
    </source>
</reference>
<dbReference type="EMBL" id="JBHTIU010000074">
    <property type="protein sequence ID" value="MFD0871122.1"/>
    <property type="molecule type" value="Genomic_DNA"/>
</dbReference>
<gene>
    <name evidence="2" type="ORF">ACFQ03_18435</name>
</gene>
<keyword evidence="3" id="KW-1185">Reference proteome</keyword>
<dbReference type="GO" id="GO:0016787">
    <property type="term" value="F:hydrolase activity"/>
    <property type="evidence" value="ECO:0007669"/>
    <property type="project" value="UniProtKB-KW"/>
</dbReference>
<sequence length="260" mass="29271">MSNYKTYGTAPYQVLLIHGGPGAAGEMAPVAERLSGETGVVEAYQTKRTIDELLTELDDIIDKACDSPVTLCGYSWGAWLSYIYSATYPDKVRKLILISSGPFYEHYAPEIAAARRSRMSEEDKLAHDRLVSKLNRNGTTKSDDLRDFGRLMTQIDSYAPLPLEADSMNVDMEIYQRIWPEASSLRASGKLAEYGTSISCPVVAIHGTYDPHPYQGVIEPLSGRVKDFKYILLEKCGHTPWIERYARDRFYEVLLPELEK</sequence>
<evidence type="ECO:0000313" key="3">
    <source>
        <dbReference type="Proteomes" id="UP001597120"/>
    </source>
</evidence>
<evidence type="ECO:0000259" key="1">
    <source>
        <dbReference type="Pfam" id="PF00561"/>
    </source>
</evidence>
<keyword evidence="2" id="KW-0378">Hydrolase</keyword>
<dbReference type="Pfam" id="PF00561">
    <property type="entry name" value="Abhydrolase_1"/>
    <property type="match status" value="1"/>
</dbReference>
<dbReference type="SUPFAM" id="SSF53474">
    <property type="entry name" value="alpha/beta-Hydrolases"/>
    <property type="match status" value="1"/>
</dbReference>
<comment type="caution">
    <text evidence="2">The sequence shown here is derived from an EMBL/GenBank/DDBJ whole genome shotgun (WGS) entry which is preliminary data.</text>
</comment>
<dbReference type="InterPro" id="IPR050266">
    <property type="entry name" value="AB_hydrolase_sf"/>
</dbReference>
<evidence type="ECO:0000313" key="2">
    <source>
        <dbReference type="EMBL" id="MFD0871122.1"/>
    </source>
</evidence>
<dbReference type="InterPro" id="IPR029058">
    <property type="entry name" value="AB_hydrolase_fold"/>
</dbReference>
<dbReference type="PANTHER" id="PTHR43798">
    <property type="entry name" value="MONOACYLGLYCEROL LIPASE"/>
    <property type="match status" value="1"/>
</dbReference>
<dbReference type="RefSeq" id="WP_379290031.1">
    <property type="nucleotide sequence ID" value="NZ_JBHTIU010000074.1"/>
</dbReference>
<protein>
    <submittedName>
        <fullName evidence="2">Alpha/beta fold hydrolase</fullName>
    </submittedName>
</protein>